<organism evidence="3">
    <name type="scientific">hydrothermal vent metagenome</name>
    <dbReference type="NCBI Taxonomy" id="652676"/>
    <lineage>
        <taxon>unclassified sequences</taxon>
        <taxon>metagenomes</taxon>
        <taxon>ecological metagenomes</taxon>
    </lineage>
</organism>
<dbReference type="InterPro" id="IPR007730">
    <property type="entry name" value="SPOR-like_dom"/>
</dbReference>
<dbReference type="PROSITE" id="PS51257">
    <property type="entry name" value="PROKAR_LIPOPROTEIN"/>
    <property type="match status" value="1"/>
</dbReference>
<dbReference type="AlphaFoldDB" id="A0A3B0X357"/>
<dbReference type="PROSITE" id="PS51724">
    <property type="entry name" value="SPOR"/>
    <property type="match status" value="1"/>
</dbReference>
<evidence type="ECO:0000256" key="1">
    <source>
        <dbReference type="SAM" id="MobiDB-lite"/>
    </source>
</evidence>
<evidence type="ECO:0000313" key="3">
    <source>
        <dbReference type="EMBL" id="VAW62718.1"/>
    </source>
</evidence>
<dbReference type="EMBL" id="UOFI01000026">
    <property type="protein sequence ID" value="VAW62718.1"/>
    <property type="molecule type" value="Genomic_DNA"/>
</dbReference>
<feature type="compositionally biased region" description="Acidic residues" evidence="1">
    <location>
        <begin position="45"/>
        <end position="57"/>
    </location>
</feature>
<dbReference type="InterPro" id="IPR036680">
    <property type="entry name" value="SPOR-like_sf"/>
</dbReference>
<dbReference type="SUPFAM" id="SSF110997">
    <property type="entry name" value="Sporulation related repeat"/>
    <property type="match status" value="1"/>
</dbReference>
<proteinExistence type="predicted"/>
<evidence type="ECO:0000259" key="2">
    <source>
        <dbReference type="PROSITE" id="PS51724"/>
    </source>
</evidence>
<protein>
    <recommendedName>
        <fullName evidence="2">SPOR domain-containing protein</fullName>
    </recommendedName>
</protein>
<name>A0A3B0X357_9ZZZZ</name>
<feature type="domain" description="SPOR" evidence="2">
    <location>
        <begin position="103"/>
        <end position="179"/>
    </location>
</feature>
<gene>
    <name evidence="3" type="ORF">MNBD_GAMMA09-2085</name>
</gene>
<dbReference type="GO" id="GO:0042834">
    <property type="term" value="F:peptidoglycan binding"/>
    <property type="evidence" value="ECO:0007669"/>
    <property type="project" value="InterPro"/>
</dbReference>
<reference evidence="3" key="1">
    <citation type="submission" date="2018-06" db="EMBL/GenBank/DDBJ databases">
        <authorList>
            <person name="Zhirakovskaya E."/>
        </authorList>
    </citation>
    <scope>NUCLEOTIDE SEQUENCE</scope>
</reference>
<dbReference type="Pfam" id="PF05036">
    <property type="entry name" value="SPOR"/>
    <property type="match status" value="1"/>
</dbReference>
<dbReference type="Gene3D" id="3.30.70.1070">
    <property type="entry name" value="Sporulation related repeat"/>
    <property type="match status" value="1"/>
</dbReference>
<feature type="region of interest" description="Disordered" evidence="1">
    <location>
        <begin position="25"/>
        <end position="61"/>
    </location>
</feature>
<sequence length="187" mass="20188">MTLISKKTLSLSLVVVAGLTLAGCSSKPSPWAEASSPWDSREESQEPEPLEIADIEPVEPAPVEDTIDPMEAEPVIEEAVVEEPEPIIEEPVAEASTGEGLAGQPADYFAVQVVASGSMEQLNDFASMHQLSDQWVAETNVDGRVWYVLMLGVYPSKSEAEQAMEGVMDLETQPWVRSVGSIQAVMN</sequence>
<accession>A0A3B0X357</accession>